<evidence type="ECO:0000313" key="2">
    <source>
        <dbReference type="EMBL" id="GEO11204.1"/>
    </source>
</evidence>
<dbReference type="InterPro" id="IPR014710">
    <property type="entry name" value="RmlC-like_jellyroll"/>
</dbReference>
<proteinExistence type="predicted"/>
<dbReference type="SUPFAM" id="SSF51206">
    <property type="entry name" value="cAMP-binding domain-like"/>
    <property type="match status" value="1"/>
</dbReference>
<dbReference type="AlphaFoldDB" id="A0A512BGW3"/>
<dbReference type="OrthoDB" id="9152304at2"/>
<sequence length="198" mass="23644">MYDILYNHFNKYVSLSKEDFEECKLLFKHKKYRKHQYILQQGEVSRHETFIVKGCTRTYEVDDTGQEHVVQFGLETWWVGDLHSFFTNSPTRYNIDCLEDTEVLQIPRTEMEKMYDKVPKLERFFRILIQKAYVASVERIYSSLSKPAPDRYQEFVDKYPDIEQRVPNHQIASFLGITPQSLSRIRSQSVSRKKVVSR</sequence>
<dbReference type="RefSeq" id="WP_147205313.1">
    <property type="nucleotide sequence ID" value="NZ_BJYT01000017.1"/>
</dbReference>
<evidence type="ECO:0000259" key="1">
    <source>
        <dbReference type="PROSITE" id="PS50042"/>
    </source>
</evidence>
<dbReference type="CDD" id="cd00038">
    <property type="entry name" value="CAP_ED"/>
    <property type="match status" value="1"/>
</dbReference>
<reference evidence="2 3" key="1">
    <citation type="submission" date="2019-07" db="EMBL/GenBank/DDBJ databases">
        <title>Whole genome shotgun sequence of Segetibacter aerophilus NBRC 106135.</title>
        <authorList>
            <person name="Hosoyama A."/>
            <person name="Uohara A."/>
            <person name="Ohji S."/>
            <person name="Ichikawa N."/>
        </authorList>
    </citation>
    <scope>NUCLEOTIDE SEQUENCE [LARGE SCALE GENOMIC DNA]</scope>
    <source>
        <strain evidence="2 3">NBRC 106135</strain>
    </source>
</reference>
<protein>
    <submittedName>
        <fullName evidence="2">cAMP-binding protein</fullName>
    </submittedName>
</protein>
<dbReference type="InterPro" id="IPR018490">
    <property type="entry name" value="cNMP-bd_dom_sf"/>
</dbReference>
<dbReference type="Proteomes" id="UP000321513">
    <property type="component" value="Unassembled WGS sequence"/>
</dbReference>
<organism evidence="2 3">
    <name type="scientific">Segetibacter aerophilus</name>
    <dbReference type="NCBI Taxonomy" id="670293"/>
    <lineage>
        <taxon>Bacteria</taxon>
        <taxon>Pseudomonadati</taxon>
        <taxon>Bacteroidota</taxon>
        <taxon>Chitinophagia</taxon>
        <taxon>Chitinophagales</taxon>
        <taxon>Chitinophagaceae</taxon>
        <taxon>Segetibacter</taxon>
    </lineage>
</organism>
<name>A0A512BGW3_9BACT</name>
<dbReference type="Pfam" id="PF00027">
    <property type="entry name" value="cNMP_binding"/>
    <property type="match status" value="1"/>
</dbReference>
<dbReference type="Gene3D" id="2.60.120.10">
    <property type="entry name" value="Jelly Rolls"/>
    <property type="match status" value="1"/>
</dbReference>
<dbReference type="EMBL" id="BJYT01000017">
    <property type="protein sequence ID" value="GEO11204.1"/>
    <property type="molecule type" value="Genomic_DNA"/>
</dbReference>
<accession>A0A512BGW3</accession>
<gene>
    <name evidence="2" type="ORF">SAE01_37000</name>
</gene>
<keyword evidence="3" id="KW-1185">Reference proteome</keyword>
<evidence type="ECO:0000313" key="3">
    <source>
        <dbReference type="Proteomes" id="UP000321513"/>
    </source>
</evidence>
<feature type="domain" description="Cyclic nucleotide-binding" evidence="1">
    <location>
        <begin position="11"/>
        <end position="114"/>
    </location>
</feature>
<dbReference type="InterPro" id="IPR000595">
    <property type="entry name" value="cNMP-bd_dom"/>
</dbReference>
<dbReference type="PROSITE" id="PS50042">
    <property type="entry name" value="CNMP_BINDING_3"/>
    <property type="match status" value="1"/>
</dbReference>
<comment type="caution">
    <text evidence="2">The sequence shown here is derived from an EMBL/GenBank/DDBJ whole genome shotgun (WGS) entry which is preliminary data.</text>
</comment>